<dbReference type="OrthoDB" id="9812811at2"/>
<evidence type="ECO:0000259" key="14">
    <source>
        <dbReference type="PROSITE" id="PS51352"/>
    </source>
</evidence>
<dbReference type="InterPro" id="IPR000866">
    <property type="entry name" value="AhpC/TSA"/>
</dbReference>
<evidence type="ECO:0000313" key="16">
    <source>
        <dbReference type="Proteomes" id="UP000054262"/>
    </source>
</evidence>
<organism evidence="15 16">
    <name type="scientific">Methylophilales bacterium HTCC2181</name>
    <dbReference type="NCBI Taxonomy" id="383631"/>
    <lineage>
        <taxon>Bacteria</taxon>
        <taxon>Pseudomonadati</taxon>
        <taxon>Pseudomonadota</taxon>
        <taxon>Betaproteobacteria</taxon>
        <taxon>Nitrosomonadales</taxon>
        <taxon>OM43 clade</taxon>
    </lineage>
</organism>
<evidence type="ECO:0000256" key="13">
    <source>
        <dbReference type="PIRSR" id="PIRSR000239-1"/>
    </source>
</evidence>
<evidence type="ECO:0000256" key="9">
    <source>
        <dbReference type="ARBA" id="ARBA00032824"/>
    </source>
</evidence>
<evidence type="ECO:0000256" key="5">
    <source>
        <dbReference type="ARBA" id="ARBA00022862"/>
    </source>
</evidence>
<evidence type="ECO:0000256" key="6">
    <source>
        <dbReference type="ARBA" id="ARBA00023002"/>
    </source>
</evidence>
<accession>A0P665</accession>
<name>A0P665_9PROT</name>
<dbReference type="Proteomes" id="UP000054262">
    <property type="component" value="Unassembled WGS sequence"/>
</dbReference>
<comment type="catalytic activity">
    <reaction evidence="12">
        <text>a hydroperoxide + [thioredoxin]-dithiol = an alcohol + [thioredoxin]-disulfide + H2O</text>
        <dbReference type="Rhea" id="RHEA:62620"/>
        <dbReference type="Rhea" id="RHEA-COMP:10698"/>
        <dbReference type="Rhea" id="RHEA-COMP:10700"/>
        <dbReference type="ChEBI" id="CHEBI:15377"/>
        <dbReference type="ChEBI" id="CHEBI:29950"/>
        <dbReference type="ChEBI" id="CHEBI:30879"/>
        <dbReference type="ChEBI" id="CHEBI:35924"/>
        <dbReference type="ChEBI" id="CHEBI:50058"/>
        <dbReference type="EC" id="1.11.1.24"/>
    </reaction>
</comment>
<dbReference type="PROSITE" id="PS51352">
    <property type="entry name" value="THIOREDOXIN_2"/>
    <property type="match status" value="1"/>
</dbReference>
<evidence type="ECO:0000256" key="8">
    <source>
        <dbReference type="ARBA" id="ARBA00023284"/>
    </source>
</evidence>
<evidence type="ECO:0000313" key="15">
    <source>
        <dbReference type="EMBL" id="EAV47025.1"/>
    </source>
</evidence>
<proteinExistence type="inferred from homology"/>
<evidence type="ECO:0000256" key="7">
    <source>
        <dbReference type="ARBA" id="ARBA00023157"/>
    </source>
</evidence>
<dbReference type="GO" id="GO:0045454">
    <property type="term" value="P:cell redox homeostasis"/>
    <property type="evidence" value="ECO:0007669"/>
    <property type="project" value="TreeGrafter"/>
</dbReference>
<dbReference type="Pfam" id="PF00578">
    <property type="entry name" value="AhpC-TSA"/>
    <property type="match status" value="1"/>
</dbReference>
<sequence>MQSLKQTQAPSFKLRDSTDQWVDLNSFKGKWLVIFFYPKDDTPGCTKEACNFRDNYSLIKSIGANIVGISLDGSSSHQKFSAKHGLPFMLLSDPNGNVTKAYGALFQFFCIRLAKRHSFIVDPSGLIRKEYRSVNPATHSDQIIKDLKLLQA</sequence>
<dbReference type="PIRSF" id="PIRSF000239">
    <property type="entry name" value="AHPC"/>
    <property type="match status" value="1"/>
</dbReference>
<reference evidence="15 16" key="1">
    <citation type="submission" date="2006-11" db="EMBL/GenBank/DDBJ databases">
        <authorList>
            <person name="Giovannoni S."/>
            <person name="Vergin K."/>
            <person name="Ferriera S."/>
            <person name="Johnson J."/>
            <person name="Kravitz S."/>
            <person name="Beeson K."/>
            <person name="Sutton G."/>
            <person name="Rogers Y.-H."/>
            <person name="Friedman R."/>
            <person name="Frazier M."/>
            <person name="Venter J.C."/>
        </authorList>
    </citation>
    <scope>NUCLEOTIDE SEQUENCE [LARGE SCALE GENOMIC DNA]</scope>
    <source>
        <strain evidence="15 16">HTCC2181</strain>
    </source>
</reference>
<keyword evidence="6" id="KW-0560">Oxidoreductase</keyword>
<dbReference type="EMBL" id="AAUX01000001">
    <property type="protein sequence ID" value="EAV47025.1"/>
    <property type="molecule type" value="Genomic_DNA"/>
</dbReference>
<dbReference type="InterPro" id="IPR050924">
    <property type="entry name" value="Peroxiredoxin_BCP/PrxQ"/>
</dbReference>
<dbReference type="SUPFAM" id="SSF52833">
    <property type="entry name" value="Thioredoxin-like"/>
    <property type="match status" value="1"/>
</dbReference>
<keyword evidence="7" id="KW-1015">Disulfide bond</keyword>
<comment type="function">
    <text evidence="1">Thiol-specific peroxidase that catalyzes the reduction of hydrogen peroxide and organic hydroperoxides to water and alcohols, respectively. Plays a role in cell protection against oxidative stress by detoxifying peroxides and as sensor of hydrogen peroxide-mediated signaling events.</text>
</comment>
<evidence type="ECO:0000256" key="2">
    <source>
        <dbReference type="ARBA" id="ARBA00011245"/>
    </source>
</evidence>
<evidence type="ECO:0000256" key="11">
    <source>
        <dbReference type="ARBA" id="ARBA00042639"/>
    </source>
</evidence>
<keyword evidence="4" id="KW-0575">Peroxidase</keyword>
<dbReference type="InterPro" id="IPR036249">
    <property type="entry name" value="Thioredoxin-like_sf"/>
</dbReference>
<evidence type="ECO:0000256" key="4">
    <source>
        <dbReference type="ARBA" id="ARBA00022559"/>
    </source>
</evidence>
<dbReference type="GO" id="GO:0034599">
    <property type="term" value="P:cellular response to oxidative stress"/>
    <property type="evidence" value="ECO:0007669"/>
    <property type="project" value="TreeGrafter"/>
</dbReference>
<comment type="subunit">
    <text evidence="2">Monomer.</text>
</comment>
<dbReference type="PANTHER" id="PTHR42801">
    <property type="entry name" value="THIOREDOXIN-DEPENDENT PEROXIDE REDUCTASE"/>
    <property type="match status" value="1"/>
</dbReference>
<dbReference type="CDD" id="cd03017">
    <property type="entry name" value="PRX_BCP"/>
    <property type="match status" value="1"/>
</dbReference>
<comment type="similarity">
    <text evidence="10">Belongs to the peroxiredoxin family. BCP/PrxQ subfamily.</text>
</comment>
<dbReference type="FunFam" id="3.40.30.10:FF:000007">
    <property type="entry name" value="Thioredoxin-dependent thiol peroxidase"/>
    <property type="match status" value="1"/>
</dbReference>
<evidence type="ECO:0000256" key="1">
    <source>
        <dbReference type="ARBA" id="ARBA00003330"/>
    </source>
</evidence>
<dbReference type="GO" id="GO:0005737">
    <property type="term" value="C:cytoplasm"/>
    <property type="evidence" value="ECO:0007669"/>
    <property type="project" value="TreeGrafter"/>
</dbReference>
<comment type="caution">
    <text evidence="15">The sequence shown here is derived from an EMBL/GenBank/DDBJ whole genome shotgun (WGS) entry which is preliminary data.</text>
</comment>
<protein>
    <recommendedName>
        <fullName evidence="3">thioredoxin-dependent peroxiredoxin</fullName>
        <ecNumber evidence="3">1.11.1.24</ecNumber>
    </recommendedName>
    <alternativeName>
        <fullName evidence="9">Thioredoxin peroxidase</fullName>
    </alternativeName>
    <alternativeName>
        <fullName evidence="11">Thioredoxin-dependent peroxiredoxin Bcp</fullName>
    </alternativeName>
</protein>
<dbReference type="InterPro" id="IPR024706">
    <property type="entry name" value="Peroxiredoxin_AhpC-typ"/>
</dbReference>
<gene>
    <name evidence="15" type="ORF">MB2181_03090</name>
</gene>
<dbReference type="AlphaFoldDB" id="A0P665"/>
<evidence type="ECO:0000256" key="12">
    <source>
        <dbReference type="ARBA" id="ARBA00049091"/>
    </source>
</evidence>
<dbReference type="EC" id="1.11.1.24" evidence="3"/>
<dbReference type="PANTHER" id="PTHR42801:SF4">
    <property type="entry name" value="AHPC_TSA FAMILY PROTEIN"/>
    <property type="match status" value="1"/>
</dbReference>
<feature type="active site" description="Cysteine sulfenic acid (-SOH) intermediate; for peroxidase activity" evidence="13">
    <location>
        <position position="45"/>
    </location>
</feature>
<dbReference type="GO" id="GO:0008379">
    <property type="term" value="F:thioredoxin peroxidase activity"/>
    <property type="evidence" value="ECO:0007669"/>
    <property type="project" value="TreeGrafter"/>
</dbReference>
<keyword evidence="5" id="KW-0049">Antioxidant</keyword>
<keyword evidence="8" id="KW-0676">Redox-active center</keyword>
<dbReference type="Gene3D" id="3.40.30.10">
    <property type="entry name" value="Glutaredoxin"/>
    <property type="match status" value="1"/>
</dbReference>
<feature type="domain" description="Thioredoxin" evidence="14">
    <location>
        <begin position="3"/>
        <end position="152"/>
    </location>
</feature>
<evidence type="ECO:0000256" key="10">
    <source>
        <dbReference type="ARBA" id="ARBA00038489"/>
    </source>
</evidence>
<evidence type="ECO:0000256" key="3">
    <source>
        <dbReference type="ARBA" id="ARBA00013017"/>
    </source>
</evidence>
<keyword evidence="16" id="KW-1185">Reference proteome</keyword>
<dbReference type="InterPro" id="IPR013766">
    <property type="entry name" value="Thioredoxin_domain"/>
</dbReference>